<protein>
    <submittedName>
        <fullName evidence="1">Uncharacterized protein</fullName>
    </submittedName>
</protein>
<evidence type="ECO:0000313" key="1">
    <source>
        <dbReference type="EMBL" id="KAJ8879640.1"/>
    </source>
</evidence>
<evidence type="ECO:0000313" key="2">
    <source>
        <dbReference type="Proteomes" id="UP001159363"/>
    </source>
</evidence>
<comment type="caution">
    <text evidence="1">The sequence shown here is derived from an EMBL/GenBank/DDBJ whole genome shotgun (WGS) entry which is preliminary data.</text>
</comment>
<keyword evidence="2" id="KW-1185">Reference proteome</keyword>
<name>A0ABQ9H5W3_9NEOP</name>
<organism evidence="1 2">
    <name type="scientific">Dryococelus australis</name>
    <dbReference type="NCBI Taxonomy" id="614101"/>
    <lineage>
        <taxon>Eukaryota</taxon>
        <taxon>Metazoa</taxon>
        <taxon>Ecdysozoa</taxon>
        <taxon>Arthropoda</taxon>
        <taxon>Hexapoda</taxon>
        <taxon>Insecta</taxon>
        <taxon>Pterygota</taxon>
        <taxon>Neoptera</taxon>
        <taxon>Polyneoptera</taxon>
        <taxon>Phasmatodea</taxon>
        <taxon>Verophasmatodea</taxon>
        <taxon>Anareolatae</taxon>
        <taxon>Phasmatidae</taxon>
        <taxon>Eurycanthinae</taxon>
        <taxon>Dryococelus</taxon>
    </lineage>
</organism>
<sequence length="153" mass="17483">MRGRKGQHWVRPTKGSANIGGEGKVQWMRLVGRFPTGELRTDGSIKFFFRTTSQHVKYLLHVIGTVIEKKSTPFRDPIPTKERLATRLRVWQCLSTISVIVPEVCDALIDALQRYVRVSKNQHIDAITYGCRKSEKKWRFPICVGSMDGKPVT</sequence>
<proteinExistence type="predicted"/>
<reference evidence="1 2" key="1">
    <citation type="submission" date="2023-02" db="EMBL/GenBank/DDBJ databases">
        <title>LHISI_Scaffold_Assembly.</title>
        <authorList>
            <person name="Stuart O.P."/>
            <person name="Cleave R."/>
            <person name="Magrath M.J.L."/>
            <person name="Mikheyev A.S."/>
        </authorList>
    </citation>
    <scope>NUCLEOTIDE SEQUENCE [LARGE SCALE GENOMIC DNA]</scope>
    <source>
        <strain evidence="1">Daus_M_001</strain>
        <tissue evidence="1">Leg muscle</tissue>
    </source>
</reference>
<accession>A0ABQ9H5W3</accession>
<dbReference type="EMBL" id="JARBHB010000007">
    <property type="protein sequence ID" value="KAJ8879640.1"/>
    <property type="molecule type" value="Genomic_DNA"/>
</dbReference>
<gene>
    <name evidence="1" type="ORF">PR048_020248</name>
</gene>
<dbReference type="Proteomes" id="UP001159363">
    <property type="component" value="Chromosome 6"/>
</dbReference>